<protein>
    <submittedName>
        <fullName evidence="1">HAD family hydrolase</fullName>
    </submittedName>
</protein>
<proteinExistence type="predicted"/>
<dbReference type="Pfam" id="PF08282">
    <property type="entry name" value="Hydrolase_3"/>
    <property type="match status" value="1"/>
</dbReference>
<dbReference type="Gene3D" id="3.30.1240.10">
    <property type="match status" value="1"/>
</dbReference>
<evidence type="ECO:0000313" key="1">
    <source>
        <dbReference type="EMBL" id="MBK0331836.1"/>
    </source>
</evidence>
<dbReference type="EMBL" id="JAEDAJ010000005">
    <property type="protein sequence ID" value="MBK0331836.1"/>
    <property type="molecule type" value="Genomic_DNA"/>
</dbReference>
<dbReference type="Gene3D" id="3.40.50.1000">
    <property type="entry name" value="HAD superfamily/HAD-like"/>
    <property type="match status" value="1"/>
</dbReference>
<dbReference type="SUPFAM" id="SSF56784">
    <property type="entry name" value="HAD-like"/>
    <property type="match status" value="1"/>
</dbReference>
<organism evidence="1 2">
    <name type="scientific">Brachybacterium halotolerans</name>
    <dbReference type="NCBI Taxonomy" id="2795215"/>
    <lineage>
        <taxon>Bacteria</taxon>
        <taxon>Bacillati</taxon>
        <taxon>Actinomycetota</taxon>
        <taxon>Actinomycetes</taxon>
        <taxon>Micrococcales</taxon>
        <taxon>Dermabacteraceae</taxon>
        <taxon>Brachybacterium</taxon>
    </lineage>
</organism>
<dbReference type="PANTHER" id="PTHR10000">
    <property type="entry name" value="PHOSPHOSERINE PHOSPHATASE"/>
    <property type="match status" value="1"/>
</dbReference>
<gene>
    <name evidence="1" type="ORF">I8D64_10505</name>
</gene>
<dbReference type="InterPro" id="IPR006379">
    <property type="entry name" value="HAD-SF_hydro_IIB"/>
</dbReference>
<comment type="caution">
    <text evidence="1">The sequence shown here is derived from an EMBL/GenBank/DDBJ whole genome shotgun (WGS) entry which is preliminary data.</text>
</comment>
<reference evidence="1 2" key="1">
    <citation type="submission" date="2020-12" db="EMBL/GenBank/DDBJ databases">
        <title>Brachybacterium sp. MASK1Z-5, whole genome shotgun sequence.</title>
        <authorList>
            <person name="Tuo L."/>
        </authorList>
    </citation>
    <scope>NUCLEOTIDE SEQUENCE [LARGE SCALE GENOMIC DNA]</scope>
    <source>
        <strain evidence="1 2">MASK1Z-5</strain>
    </source>
</reference>
<dbReference type="NCBIfam" id="TIGR01484">
    <property type="entry name" value="HAD-SF-IIB"/>
    <property type="match status" value="1"/>
</dbReference>
<accession>A0ABS1BAZ7</accession>
<evidence type="ECO:0000313" key="2">
    <source>
        <dbReference type="Proteomes" id="UP000612352"/>
    </source>
</evidence>
<sequence>MTVTETENDRIARVEHVRTRLREALAPLRDGEEGSVLFGLDVDGTLVDHDGEMSPGVHDALVAAASAQRVVIATGRSLGATLPVARMAGVERGYAVCSNGAVTIELDPSADEGWRVLETRAFQPEEALRTLREVAPNAHYAVETVDGAFYATPGFQDASFGVEAIPTDLDELLVLEAVRVVVHVPDLTPQEFAQLIDESGVHGVQYAIGWTAWLDMAAPGVSKATALESVRARLDIETSRTVTIGDGFNDVEMLRWAGAGIAMGQAVDGVKDSADLVTLDVWNDGAAEVLRTVVD</sequence>
<name>A0ABS1BAZ7_9MICO</name>
<keyword evidence="1" id="KW-0378">Hydrolase</keyword>
<dbReference type="InterPro" id="IPR023214">
    <property type="entry name" value="HAD_sf"/>
</dbReference>
<dbReference type="PROSITE" id="PS01229">
    <property type="entry name" value="COF_2"/>
    <property type="match status" value="1"/>
</dbReference>
<dbReference type="PANTHER" id="PTHR10000:SF8">
    <property type="entry name" value="HAD SUPERFAMILY HYDROLASE-LIKE, TYPE 3"/>
    <property type="match status" value="1"/>
</dbReference>
<dbReference type="InterPro" id="IPR036412">
    <property type="entry name" value="HAD-like_sf"/>
</dbReference>
<dbReference type="GO" id="GO:0016787">
    <property type="term" value="F:hydrolase activity"/>
    <property type="evidence" value="ECO:0007669"/>
    <property type="project" value="UniProtKB-KW"/>
</dbReference>
<keyword evidence="2" id="KW-1185">Reference proteome</keyword>
<dbReference type="Proteomes" id="UP000612352">
    <property type="component" value="Unassembled WGS sequence"/>
</dbReference>